<dbReference type="EMBL" id="UINC01001297">
    <property type="protein sequence ID" value="SUZ76953.1"/>
    <property type="molecule type" value="Genomic_DNA"/>
</dbReference>
<sequence length="77" mass="9103">VNLEGWKHPLQLSVDLLFQTLLNLKDYGFKYQITRIGLSVPRNTAEGWEHDSLKESLQFLSHTKIPMENYEHKYTLE</sequence>
<accession>A0A381QH11</accession>
<dbReference type="NCBIfam" id="TIGR02436">
    <property type="entry name" value="four helix bundle protein"/>
    <property type="match status" value="1"/>
</dbReference>
<gene>
    <name evidence="1" type="ORF">METZ01_LOCUS29807</name>
</gene>
<reference evidence="1" key="1">
    <citation type="submission" date="2018-05" db="EMBL/GenBank/DDBJ databases">
        <authorList>
            <person name="Lanie J.A."/>
            <person name="Ng W.-L."/>
            <person name="Kazmierczak K.M."/>
            <person name="Andrzejewski T.M."/>
            <person name="Davidsen T.M."/>
            <person name="Wayne K.J."/>
            <person name="Tettelin H."/>
            <person name="Glass J.I."/>
            <person name="Rusch D."/>
            <person name="Podicherti R."/>
            <person name="Tsui H.-C.T."/>
            <person name="Winkler M.E."/>
        </authorList>
    </citation>
    <scope>NUCLEOTIDE SEQUENCE</scope>
</reference>
<evidence type="ECO:0000313" key="1">
    <source>
        <dbReference type="EMBL" id="SUZ76953.1"/>
    </source>
</evidence>
<name>A0A381QH11_9ZZZZ</name>
<dbReference type="InterPro" id="IPR012657">
    <property type="entry name" value="23S_rRNA-intervening_sequence"/>
</dbReference>
<dbReference type="AlphaFoldDB" id="A0A381QH11"/>
<feature type="non-terminal residue" evidence="1">
    <location>
        <position position="1"/>
    </location>
</feature>
<proteinExistence type="predicted"/>
<dbReference type="Gene3D" id="1.20.1440.60">
    <property type="entry name" value="23S rRNA-intervening sequence"/>
    <property type="match status" value="1"/>
</dbReference>
<dbReference type="InterPro" id="IPR036583">
    <property type="entry name" value="23S_rRNA_IVS_sf"/>
</dbReference>
<dbReference type="Pfam" id="PF05635">
    <property type="entry name" value="23S_rRNA_IVP"/>
    <property type="match status" value="1"/>
</dbReference>
<organism evidence="1">
    <name type="scientific">marine metagenome</name>
    <dbReference type="NCBI Taxonomy" id="408172"/>
    <lineage>
        <taxon>unclassified sequences</taxon>
        <taxon>metagenomes</taxon>
        <taxon>ecological metagenomes</taxon>
    </lineage>
</organism>
<dbReference type="SUPFAM" id="SSF158446">
    <property type="entry name" value="IVS-encoded protein-like"/>
    <property type="match status" value="1"/>
</dbReference>
<protein>
    <submittedName>
        <fullName evidence="1">Uncharacterized protein</fullName>
    </submittedName>
</protein>